<proteinExistence type="predicted"/>
<dbReference type="EMBL" id="BK014839">
    <property type="protein sequence ID" value="DAD78139.1"/>
    <property type="molecule type" value="Genomic_DNA"/>
</dbReference>
<name>A0A8S5M848_9CAUD</name>
<organism evidence="1">
    <name type="scientific">Siphoviridae sp. ctrgt10</name>
    <dbReference type="NCBI Taxonomy" id="2826479"/>
    <lineage>
        <taxon>Viruses</taxon>
        <taxon>Duplodnaviria</taxon>
        <taxon>Heunggongvirae</taxon>
        <taxon>Uroviricota</taxon>
        <taxon>Caudoviricetes</taxon>
    </lineage>
</organism>
<sequence length="87" mass="9895">MEEFIGNTKIITPSELPKIGDKGGIGHTDETCISVELIETPKELEGCVCYRVYYANLDGYFEKEINACYLSMAIKLDDFIKFCKEMK</sequence>
<reference evidence="1" key="1">
    <citation type="journal article" date="2021" name="Proc. Natl. Acad. Sci. U.S.A.">
        <title>A Catalog of Tens of Thousands of Viruses from Human Metagenomes Reveals Hidden Associations with Chronic Diseases.</title>
        <authorList>
            <person name="Tisza M.J."/>
            <person name="Buck C.B."/>
        </authorList>
    </citation>
    <scope>NUCLEOTIDE SEQUENCE</scope>
    <source>
        <strain evidence="1">Ctrgt10</strain>
    </source>
</reference>
<accession>A0A8S5M848</accession>
<evidence type="ECO:0000313" key="1">
    <source>
        <dbReference type="EMBL" id="DAD78139.1"/>
    </source>
</evidence>
<protein>
    <submittedName>
        <fullName evidence="1">Uncharacterized protein</fullName>
    </submittedName>
</protein>